<keyword evidence="1" id="KW-0472">Membrane</keyword>
<keyword evidence="3" id="KW-1185">Reference proteome</keyword>
<protein>
    <submittedName>
        <fullName evidence="2">Uncharacterized protein</fullName>
    </submittedName>
</protein>
<keyword evidence="1" id="KW-1133">Transmembrane helix</keyword>
<organism evidence="2 3">
    <name type="scientific">Daphnia magna</name>
    <dbReference type="NCBI Taxonomy" id="35525"/>
    <lineage>
        <taxon>Eukaryota</taxon>
        <taxon>Metazoa</taxon>
        <taxon>Ecdysozoa</taxon>
        <taxon>Arthropoda</taxon>
        <taxon>Crustacea</taxon>
        <taxon>Branchiopoda</taxon>
        <taxon>Diplostraca</taxon>
        <taxon>Cladocera</taxon>
        <taxon>Anomopoda</taxon>
        <taxon>Daphniidae</taxon>
        <taxon>Daphnia</taxon>
    </lineage>
</organism>
<dbReference type="Proteomes" id="UP000076858">
    <property type="component" value="Unassembled WGS sequence"/>
</dbReference>
<evidence type="ECO:0000256" key="1">
    <source>
        <dbReference type="SAM" id="Phobius"/>
    </source>
</evidence>
<dbReference type="AlphaFoldDB" id="A0A164MYP7"/>
<evidence type="ECO:0000313" key="3">
    <source>
        <dbReference type="Proteomes" id="UP000076858"/>
    </source>
</evidence>
<gene>
    <name evidence="2" type="ORF">APZ42_031324</name>
</gene>
<proteinExistence type="predicted"/>
<accession>A0A164MYP7</accession>
<name>A0A164MYP7_9CRUS</name>
<reference evidence="2 3" key="1">
    <citation type="submission" date="2016-03" db="EMBL/GenBank/DDBJ databases">
        <title>EvidentialGene: Evidence-directed Construction of Genes on Genomes.</title>
        <authorList>
            <person name="Gilbert D.G."/>
            <person name="Choi J.-H."/>
            <person name="Mockaitis K."/>
            <person name="Colbourne J."/>
            <person name="Pfrender M."/>
        </authorList>
    </citation>
    <scope>NUCLEOTIDE SEQUENCE [LARGE SCALE GENOMIC DNA]</scope>
    <source>
        <strain evidence="2 3">Xinb3</strain>
        <tissue evidence="2">Complete organism</tissue>
    </source>
</reference>
<evidence type="ECO:0000313" key="2">
    <source>
        <dbReference type="EMBL" id="KZS05494.1"/>
    </source>
</evidence>
<sequence length="110" mass="13129">MTHFAYPPTNIFSIHSRVFQIPALHPQMFKPHRVGILRLPLALSLVNFEYTAREYEWAKEQFERNERKNKGCVASLWNANDRLIAVALKLFLFVFFSFFFRKSQNNMYII</sequence>
<keyword evidence="1" id="KW-0812">Transmembrane</keyword>
<feature type="transmembrane region" description="Helical" evidence="1">
    <location>
        <begin position="83"/>
        <end position="100"/>
    </location>
</feature>
<comment type="caution">
    <text evidence="2">The sequence shown here is derived from an EMBL/GenBank/DDBJ whole genome shotgun (WGS) entry which is preliminary data.</text>
</comment>
<dbReference type="EMBL" id="LRGB01002915">
    <property type="protein sequence ID" value="KZS05494.1"/>
    <property type="molecule type" value="Genomic_DNA"/>
</dbReference>